<evidence type="ECO:0000313" key="2">
    <source>
        <dbReference type="Proteomes" id="UP000246464"/>
    </source>
</evidence>
<keyword evidence="2" id="KW-1185">Reference proteome</keyword>
<dbReference type="EMBL" id="CP026245">
    <property type="protein sequence ID" value="AWO99478.1"/>
    <property type="molecule type" value="Genomic_DNA"/>
</dbReference>
<proteinExistence type="predicted"/>
<gene>
    <name evidence="1" type="ORF">SMAX5B_013241</name>
</gene>
<feature type="non-terminal residue" evidence="1">
    <location>
        <position position="58"/>
    </location>
</feature>
<dbReference type="AlphaFoldDB" id="A0A2U9B6T8"/>
<evidence type="ECO:0000313" key="1">
    <source>
        <dbReference type="EMBL" id="AWO99478.1"/>
    </source>
</evidence>
<sequence>MGRYSRLQDGYRLIPGGNDHIDRFKEQRPLQVTGGNATDPLFRLRASWVFKRMDRACK</sequence>
<accession>A0A2U9B6T8</accession>
<reference evidence="1 2" key="1">
    <citation type="submission" date="2017-12" db="EMBL/GenBank/DDBJ databases">
        <title>Integrating genomic resources of turbot (Scophthalmus maximus) in depth evaluation of genetic and physical mapping variation across individuals.</title>
        <authorList>
            <person name="Martinez P."/>
        </authorList>
    </citation>
    <scope>NUCLEOTIDE SEQUENCE [LARGE SCALE GENOMIC DNA]</scope>
</reference>
<dbReference type="Proteomes" id="UP000246464">
    <property type="component" value="Chromosome 3"/>
</dbReference>
<name>A0A2U9B6T8_SCOMX</name>
<organism evidence="1 2">
    <name type="scientific">Scophthalmus maximus</name>
    <name type="common">Turbot</name>
    <name type="synonym">Psetta maxima</name>
    <dbReference type="NCBI Taxonomy" id="52904"/>
    <lineage>
        <taxon>Eukaryota</taxon>
        <taxon>Metazoa</taxon>
        <taxon>Chordata</taxon>
        <taxon>Craniata</taxon>
        <taxon>Vertebrata</taxon>
        <taxon>Euteleostomi</taxon>
        <taxon>Actinopterygii</taxon>
        <taxon>Neopterygii</taxon>
        <taxon>Teleostei</taxon>
        <taxon>Neoteleostei</taxon>
        <taxon>Acanthomorphata</taxon>
        <taxon>Carangaria</taxon>
        <taxon>Pleuronectiformes</taxon>
        <taxon>Pleuronectoidei</taxon>
        <taxon>Scophthalmidae</taxon>
        <taxon>Scophthalmus</taxon>
    </lineage>
</organism>
<protein>
    <submittedName>
        <fullName evidence="1">Uncharacterized protein</fullName>
    </submittedName>
</protein>